<evidence type="ECO:0000256" key="5">
    <source>
        <dbReference type="PIRSR" id="PIRSR601461-1"/>
    </source>
</evidence>
<keyword evidence="4" id="KW-0325">Glycoprotein</keyword>
<dbReference type="InterPro" id="IPR034164">
    <property type="entry name" value="Pepsin-like_dom"/>
</dbReference>
<feature type="disulfide bond" evidence="6">
    <location>
        <begin position="333"/>
        <end position="367"/>
    </location>
</feature>
<evidence type="ECO:0000256" key="7">
    <source>
        <dbReference type="RuleBase" id="RU000454"/>
    </source>
</evidence>
<evidence type="ECO:0000256" key="1">
    <source>
        <dbReference type="ARBA" id="ARBA00007447"/>
    </source>
</evidence>
<feature type="active site" evidence="5">
    <location>
        <position position="298"/>
    </location>
</feature>
<dbReference type="PROSITE" id="PS00141">
    <property type="entry name" value="ASP_PROTEASE"/>
    <property type="match status" value="1"/>
</dbReference>
<evidence type="ECO:0000256" key="4">
    <source>
        <dbReference type="ARBA" id="ARBA00023180"/>
    </source>
</evidence>
<comment type="similarity">
    <text evidence="1 7">Belongs to the peptidase A1 family.</text>
</comment>
<sequence>MRNCSEDFKIYVVKSFSSHIYRMKSLLTIVLCLAIANAAVVEIPFRKAGSMRARMIKDGSWKSYVENNWKVRAVGSQPFIDYYDDFYVGNITLGTPAQTFEVVLDTGSSNLWVIDSKCSSSACKGYPNSGFTKHRFDTAKSSTYKTESKKFSIQYGSGSCDGHLAKDTLTMGGLTVKAQELGVATSIAEVFGYQPVDGILGLGWPALSVDNVVPPMQNLLSQLSSGLFTVSLNLIPNPSSVSGSSNGGTITYGGLDTKNCKGTIDYVPLSSETYWQFPIEGFTIGSFSETRKQQVISDTGTSWIGAPTSYMSKIASTLGAEFDWSNELYTIPCTGTYPDMVFTIGGKKYNIPSKQYILDLGLGGGNCALAAFDMGGMGGPQWILGDVFIRQYCNIYDISKKRIGFQLSGQ</sequence>
<organism evidence="9 10">
    <name type="scientific">Strongyloides venezuelensis</name>
    <name type="common">Threadworm</name>
    <dbReference type="NCBI Taxonomy" id="75913"/>
    <lineage>
        <taxon>Eukaryota</taxon>
        <taxon>Metazoa</taxon>
        <taxon>Ecdysozoa</taxon>
        <taxon>Nematoda</taxon>
        <taxon>Chromadorea</taxon>
        <taxon>Rhabditida</taxon>
        <taxon>Tylenchina</taxon>
        <taxon>Panagrolaimomorpha</taxon>
        <taxon>Strongyloidoidea</taxon>
        <taxon>Strongyloididae</taxon>
        <taxon>Strongyloides</taxon>
    </lineage>
</organism>
<evidence type="ECO:0000256" key="3">
    <source>
        <dbReference type="ARBA" id="ARBA00022750"/>
    </source>
</evidence>
<dbReference type="AlphaFoldDB" id="A0A0K0FMW5"/>
<feature type="active site" evidence="5">
    <location>
        <position position="105"/>
    </location>
</feature>
<dbReference type="PROSITE" id="PS51767">
    <property type="entry name" value="PEPTIDASE_A1"/>
    <property type="match status" value="1"/>
</dbReference>
<dbReference type="FunFam" id="2.40.70.10:FF:000086">
    <property type="entry name" value="ASpartyl Protease"/>
    <property type="match status" value="1"/>
</dbReference>
<dbReference type="GO" id="GO:0006508">
    <property type="term" value="P:proteolysis"/>
    <property type="evidence" value="ECO:0007669"/>
    <property type="project" value="UniProtKB-KW"/>
</dbReference>
<keyword evidence="7" id="KW-0378">Hydrolase</keyword>
<dbReference type="PANTHER" id="PTHR47966:SF8">
    <property type="entry name" value="ASPARTIC PROTEASE 1-RELATED"/>
    <property type="match status" value="1"/>
</dbReference>
<dbReference type="WBParaSite" id="SVE_1034400.1">
    <property type="protein sequence ID" value="SVE_1034400.1"/>
    <property type="gene ID" value="SVE_1034400"/>
</dbReference>
<keyword evidence="7" id="KW-0645">Protease</keyword>
<dbReference type="InterPro" id="IPR021109">
    <property type="entry name" value="Peptidase_aspartic_dom_sf"/>
</dbReference>
<evidence type="ECO:0000259" key="8">
    <source>
        <dbReference type="PROSITE" id="PS51767"/>
    </source>
</evidence>
<dbReference type="SUPFAM" id="SSF50630">
    <property type="entry name" value="Acid proteases"/>
    <property type="match status" value="1"/>
</dbReference>
<reference evidence="10" key="2">
    <citation type="submission" date="2015-08" db="UniProtKB">
        <authorList>
            <consortium name="WormBaseParasite"/>
        </authorList>
    </citation>
    <scope>IDENTIFICATION</scope>
</reference>
<dbReference type="Gene3D" id="2.40.70.10">
    <property type="entry name" value="Acid Proteases"/>
    <property type="match status" value="2"/>
</dbReference>
<dbReference type="InterPro" id="IPR001461">
    <property type="entry name" value="Aspartic_peptidase_A1"/>
</dbReference>
<dbReference type="GO" id="GO:0004190">
    <property type="term" value="F:aspartic-type endopeptidase activity"/>
    <property type="evidence" value="ECO:0007669"/>
    <property type="project" value="UniProtKB-KW"/>
</dbReference>
<keyword evidence="6" id="KW-1015">Disulfide bond</keyword>
<evidence type="ECO:0000256" key="6">
    <source>
        <dbReference type="PIRSR" id="PIRSR601461-2"/>
    </source>
</evidence>
<dbReference type="Pfam" id="PF00026">
    <property type="entry name" value="Asp"/>
    <property type="match status" value="1"/>
</dbReference>
<protein>
    <submittedName>
        <fullName evidence="10">Peptidase A1 domain-containing protein</fullName>
    </submittedName>
</protein>
<reference evidence="9" key="1">
    <citation type="submission" date="2014-07" db="EMBL/GenBank/DDBJ databases">
        <authorList>
            <person name="Martin A.A"/>
            <person name="De Silva N."/>
        </authorList>
    </citation>
    <scope>NUCLEOTIDE SEQUENCE</scope>
</reference>
<keyword evidence="3 7" id="KW-0064">Aspartyl protease</keyword>
<name>A0A0K0FMW5_STRVS</name>
<dbReference type="Proteomes" id="UP000035680">
    <property type="component" value="Unassembled WGS sequence"/>
</dbReference>
<dbReference type="PANTHER" id="PTHR47966">
    <property type="entry name" value="BETA-SITE APP-CLEAVING ENZYME, ISOFORM A-RELATED"/>
    <property type="match status" value="1"/>
</dbReference>
<evidence type="ECO:0000313" key="10">
    <source>
        <dbReference type="WBParaSite" id="SVE_1034400.1"/>
    </source>
</evidence>
<feature type="domain" description="Peptidase A1" evidence="8">
    <location>
        <begin position="87"/>
        <end position="406"/>
    </location>
</feature>
<evidence type="ECO:0000313" key="9">
    <source>
        <dbReference type="Proteomes" id="UP000035680"/>
    </source>
</evidence>
<dbReference type="InterPro" id="IPR033121">
    <property type="entry name" value="PEPTIDASE_A1"/>
</dbReference>
<dbReference type="CDD" id="cd05471">
    <property type="entry name" value="pepsin_like"/>
    <property type="match status" value="1"/>
</dbReference>
<keyword evidence="2" id="KW-0732">Signal</keyword>
<dbReference type="FunFam" id="2.40.70.10:FF:000052">
    <property type="entry name" value="ASpartyl Protease"/>
    <property type="match status" value="1"/>
</dbReference>
<dbReference type="PRINTS" id="PR00792">
    <property type="entry name" value="PEPSIN"/>
</dbReference>
<accession>A0A0K0FMW5</accession>
<proteinExistence type="inferred from homology"/>
<evidence type="ECO:0000256" key="2">
    <source>
        <dbReference type="ARBA" id="ARBA00022729"/>
    </source>
</evidence>
<dbReference type="GO" id="GO:0005764">
    <property type="term" value="C:lysosome"/>
    <property type="evidence" value="ECO:0007669"/>
    <property type="project" value="TreeGrafter"/>
</dbReference>
<dbReference type="STRING" id="75913.A0A0K0FMW5"/>
<dbReference type="InterPro" id="IPR001969">
    <property type="entry name" value="Aspartic_peptidase_AS"/>
</dbReference>
<keyword evidence="9" id="KW-1185">Reference proteome</keyword>